<name>A0A6I3LPX5_9FLAO</name>
<protein>
    <submittedName>
        <fullName evidence="3">RNA pseudouridine synthase</fullName>
    </submittedName>
</protein>
<dbReference type="InterPro" id="IPR006145">
    <property type="entry name" value="PsdUridine_synth_RsuA/RluA"/>
</dbReference>
<dbReference type="OrthoDB" id="9807829at2"/>
<reference evidence="3 4" key="1">
    <citation type="submission" date="2019-11" db="EMBL/GenBank/DDBJ databases">
        <title>Genome of Strain BIT-d1.</title>
        <authorList>
            <person name="Yang Y."/>
        </authorList>
    </citation>
    <scope>NUCLEOTIDE SEQUENCE [LARGE SCALE GENOMIC DNA]</scope>
    <source>
        <strain evidence="3 4">BIT-d1</strain>
    </source>
</reference>
<evidence type="ECO:0000256" key="1">
    <source>
        <dbReference type="SAM" id="Coils"/>
    </source>
</evidence>
<dbReference type="PANTHER" id="PTHR21600">
    <property type="entry name" value="MITOCHONDRIAL RNA PSEUDOURIDINE SYNTHASE"/>
    <property type="match status" value="1"/>
</dbReference>
<dbReference type="SUPFAM" id="SSF55120">
    <property type="entry name" value="Pseudouridine synthase"/>
    <property type="match status" value="1"/>
</dbReference>
<dbReference type="InterPro" id="IPR020103">
    <property type="entry name" value="PsdUridine_synth_cat_dom_sf"/>
</dbReference>
<dbReference type="InterPro" id="IPR006224">
    <property type="entry name" value="PsdUridine_synth_RluA-like_CS"/>
</dbReference>
<feature type="domain" description="Pseudouridine synthase RsuA/RluA-like" evidence="2">
    <location>
        <begin position="366"/>
        <end position="513"/>
    </location>
</feature>
<dbReference type="Proteomes" id="UP000438760">
    <property type="component" value="Unassembled WGS sequence"/>
</dbReference>
<organism evidence="3 4">
    <name type="scientific">Myroides albus</name>
    <dbReference type="NCBI Taxonomy" id="2562892"/>
    <lineage>
        <taxon>Bacteria</taxon>
        <taxon>Pseudomonadati</taxon>
        <taxon>Bacteroidota</taxon>
        <taxon>Flavobacteriia</taxon>
        <taxon>Flavobacteriales</taxon>
        <taxon>Flavobacteriaceae</taxon>
        <taxon>Myroides</taxon>
    </lineage>
</organism>
<accession>A0A6I3LPX5</accession>
<keyword evidence="4" id="KW-1185">Reference proteome</keyword>
<feature type="coiled-coil region" evidence="1">
    <location>
        <begin position="116"/>
        <end position="177"/>
    </location>
</feature>
<feature type="coiled-coil region" evidence="1">
    <location>
        <begin position="216"/>
        <end position="243"/>
    </location>
</feature>
<comment type="caution">
    <text evidence="3">The sequence shown here is derived from an EMBL/GenBank/DDBJ whole genome shotgun (WGS) entry which is preliminary data.</text>
</comment>
<dbReference type="InterPro" id="IPR050188">
    <property type="entry name" value="RluA_PseudoU_synthase"/>
</dbReference>
<evidence type="ECO:0000313" key="4">
    <source>
        <dbReference type="Proteomes" id="UP000438760"/>
    </source>
</evidence>
<dbReference type="Gene3D" id="3.30.2350.10">
    <property type="entry name" value="Pseudouridine synthase"/>
    <property type="match status" value="1"/>
</dbReference>
<dbReference type="Pfam" id="PF00849">
    <property type="entry name" value="PseudoU_synth_2"/>
    <property type="match status" value="1"/>
</dbReference>
<proteinExistence type="predicted"/>
<dbReference type="PROSITE" id="PS01129">
    <property type="entry name" value="PSI_RLU"/>
    <property type="match status" value="1"/>
</dbReference>
<sequence length="560" mass="64544">MSPLDSAFRRFQSDIKNIELPKKFTYPFYYEPHPIAIQAAEELQRELHSHNLISPLFDKANSQCLPTGKMFGVLIVKNQLGELGYLAGFSGKLGTHTAIDCFVPPVFDLWNKDGFFVKEETTLNKINKQIDVLEQDRVYQDAKALLLSQVAEEKQAITAKKENLKSLKTQRKKIRDQQSAILSESDFQLLNEDLIKQSLRDKHELKVLMLYWQEQIDQTKDIIQNFEQTINALKEERKQKSNALQTKLFHQYRFLNNNGQEQDLLDIFKQTALQQPPAAAGDCAAPKLLQYAYLKGYTPICMAEFWWGDSPKSEIRKHQHFYPACRGKCEPILGHMLQGLEVDDNPLLINQSLSEPIEVVFEDDYFAIVNKPNEFLSVPGIYIQDSVYERMKLRYPNATGPLIVHRLDMATSGILIIAKDKDSHKALQSQFIKKTVEKRYVALLDGTIEGDQGIIDLPLRVDLDDRPRQMVCYEYGKTAKTKWEVIERKEGKTKVYFYPITGRTHQLRVHASHPEGLNTPIVGDDLYGTKANRLYLHAESITFRHPKTYEVISFQVKEKF</sequence>
<dbReference type="GO" id="GO:0140098">
    <property type="term" value="F:catalytic activity, acting on RNA"/>
    <property type="evidence" value="ECO:0007669"/>
    <property type="project" value="UniProtKB-ARBA"/>
</dbReference>
<evidence type="ECO:0000259" key="2">
    <source>
        <dbReference type="Pfam" id="PF00849"/>
    </source>
</evidence>
<dbReference type="PANTHER" id="PTHR21600:SF89">
    <property type="entry name" value="RIBOSOMAL LARGE SUBUNIT PSEUDOURIDINE SYNTHASE A"/>
    <property type="match status" value="1"/>
</dbReference>
<dbReference type="RefSeq" id="WP_155092723.1">
    <property type="nucleotide sequence ID" value="NZ_CP102754.1"/>
</dbReference>
<dbReference type="GO" id="GO:0003723">
    <property type="term" value="F:RNA binding"/>
    <property type="evidence" value="ECO:0007669"/>
    <property type="project" value="InterPro"/>
</dbReference>
<keyword evidence="1" id="KW-0175">Coiled coil</keyword>
<dbReference type="EMBL" id="WMJX01000026">
    <property type="protein sequence ID" value="MTG98701.1"/>
    <property type="molecule type" value="Genomic_DNA"/>
</dbReference>
<evidence type="ECO:0000313" key="3">
    <source>
        <dbReference type="EMBL" id="MTG98701.1"/>
    </source>
</evidence>
<dbReference type="GO" id="GO:0000455">
    <property type="term" value="P:enzyme-directed rRNA pseudouridine synthesis"/>
    <property type="evidence" value="ECO:0007669"/>
    <property type="project" value="TreeGrafter"/>
</dbReference>
<gene>
    <name evidence="3" type="ORF">GJV76_11275</name>
</gene>
<dbReference type="GO" id="GO:0009982">
    <property type="term" value="F:pseudouridine synthase activity"/>
    <property type="evidence" value="ECO:0007669"/>
    <property type="project" value="InterPro"/>
</dbReference>
<dbReference type="AlphaFoldDB" id="A0A6I3LPX5"/>
<dbReference type="CDD" id="cd02869">
    <property type="entry name" value="PseudoU_synth_RluA_like"/>
    <property type="match status" value="1"/>
</dbReference>